<dbReference type="Gene3D" id="3.40.190.10">
    <property type="entry name" value="Periplasmic binding protein-like II"/>
    <property type="match status" value="1"/>
</dbReference>
<proteinExistence type="predicted"/>
<dbReference type="Pfam" id="PF00496">
    <property type="entry name" value="SBP_bac_5"/>
    <property type="match status" value="1"/>
</dbReference>
<dbReference type="InterPro" id="IPR006311">
    <property type="entry name" value="TAT_signal"/>
</dbReference>
<evidence type="ECO:0000259" key="1">
    <source>
        <dbReference type="Pfam" id="PF00496"/>
    </source>
</evidence>
<dbReference type="SUPFAM" id="SSF53850">
    <property type="entry name" value="Periplasmic binding protein-like II"/>
    <property type="match status" value="1"/>
</dbReference>
<comment type="caution">
    <text evidence="2">The sequence shown here is derived from an EMBL/GenBank/DDBJ whole genome shotgun (WGS) entry which is preliminary data.</text>
</comment>
<dbReference type="Proteomes" id="UP001589814">
    <property type="component" value="Unassembled WGS sequence"/>
</dbReference>
<dbReference type="PIRSF" id="PIRSF002741">
    <property type="entry name" value="MppA"/>
    <property type="match status" value="1"/>
</dbReference>
<dbReference type="InterPro" id="IPR030678">
    <property type="entry name" value="Peptide/Ni-bd"/>
</dbReference>
<dbReference type="RefSeq" id="WP_019950753.1">
    <property type="nucleotide sequence ID" value="NZ_JBHLVX010000050.1"/>
</dbReference>
<protein>
    <submittedName>
        <fullName evidence="2">ABC transporter substrate-binding protein</fullName>
    </submittedName>
</protein>
<accession>A0ABV6G5E5</accession>
<dbReference type="Gene3D" id="3.90.76.10">
    <property type="entry name" value="Dipeptide-binding Protein, Domain 1"/>
    <property type="match status" value="1"/>
</dbReference>
<sequence length="547" mass="59751">MKCDDNCETQLISPQQSQLVYRAMQNGLSRREALKLLGIGGLAAAGLGSLPGIPGAYAGETGDGTPRKGGSIRVAAHSSSTMDTLDPALGDTAIDYVRAFTFYNGLTQFDEKLTPQPCLAESFETTDNGGRWVFTLRQGVTFHSGKSLTPQDVVFSLMRHKDPDTGSKVMSMAEQIDSVRAIDDRRVEINLVSPNIELPSILAVSHMMIVAEGTSDFASGNGTGPFVCQQFTPGVRSVALRNDNYWREGGGPWLDRIEMVGISDESARINALLSGDVQLINSVSGRNAGRIEQSQGSAIKSVNSGNYTDLVMRVDQQPTSAPEFREAMKYLFDRDQILRVALRGYGEVANDQPVAPGTPYYFDGLAQREYDPDRAASLLKKAGLDGARVPLVVSPAASYSEEMGQFLQQSASRAGLQLALNRVPADGYWSNHWMKHPLGFGNINPRPTANILLSQFFLSSAPWNESGWHNEKFDQLLIASRSEPDAATRRQMYADMQTLIHDEGGIGIPVFLSDIDGYDTRLGGMQRTVPLGGLMAYMFPEFVWWKG</sequence>
<organism evidence="2 3">
    <name type="scientific">Kushneria aurantia</name>
    <dbReference type="NCBI Taxonomy" id="504092"/>
    <lineage>
        <taxon>Bacteria</taxon>
        <taxon>Pseudomonadati</taxon>
        <taxon>Pseudomonadota</taxon>
        <taxon>Gammaproteobacteria</taxon>
        <taxon>Oceanospirillales</taxon>
        <taxon>Halomonadaceae</taxon>
        <taxon>Kushneria</taxon>
    </lineage>
</organism>
<feature type="domain" description="Solute-binding protein family 5" evidence="1">
    <location>
        <begin position="114"/>
        <end position="458"/>
    </location>
</feature>
<dbReference type="EMBL" id="JBHLVX010000050">
    <property type="protein sequence ID" value="MFC0268901.1"/>
    <property type="molecule type" value="Genomic_DNA"/>
</dbReference>
<gene>
    <name evidence="2" type="ORF">ACFFHW_13060</name>
</gene>
<dbReference type="InterPro" id="IPR000914">
    <property type="entry name" value="SBP_5_dom"/>
</dbReference>
<evidence type="ECO:0000313" key="3">
    <source>
        <dbReference type="Proteomes" id="UP001589814"/>
    </source>
</evidence>
<dbReference type="InterPro" id="IPR039424">
    <property type="entry name" value="SBP_5"/>
</dbReference>
<dbReference type="Gene3D" id="3.10.105.10">
    <property type="entry name" value="Dipeptide-binding Protein, Domain 3"/>
    <property type="match status" value="1"/>
</dbReference>
<dbReference type="PROSITE" id="PS51318">
    <property type="entry name" value="TAT"/>
    <property type="match status" value="1"/>
</dbReference>
<name>A0ABV6G5E5_9GAMM</name>
<evidence type="ECO:0000313" key="2">
    <source>
        <dbReference type="EMBL" id="MFC0268901.1"/>
    </source>
</evidence>
<dbReference type="CDD" id="cd08503">
    <property type="entry name" value="PBP2_NikA_DppA_OppA_like_17"/>
    <property type="match status" value="1"/>
</dbReference>
<keyword evidence="3" id="KW-1185">Reference proteome</keyword>
<dbReference type="PANTHER" id="PTHR30290">
    <property type="entry name" value="PERIPLASMIC BINDING COMPONENT OF ABC TRANSPORTER"/>
    <property type="match status" value="1"/>
</dbReference>
<reference evidence="2 3" key="1">
    <citation type="submission" date="2024-09" db="EMBL/GenBank/DDBJ databases">
        <authorList>
            <person name="Sun Q."/>
            <person name="Mori K."/>
        </authorList>
    </citation>
    <scope>NUCLEOTIDE SEQUENCE [LARGE SCALE GENOMIC DNA]</scope>
    <source>
        <strain evidence="2 3">CCM 7415</strain>
    </source>
</reference>